<dbReference type="EMBL" id="LR796189">
    <property type="protein sequence ID" value="CAB4125134.1"/>
    <property type="molecule type" value="Genomic_DNA"/>
</dbReference>
<accession>A0A6J5KRM7</accession>
<sequence>MSQIKCSICKAMLDSKLCIKTKTQAGVEAICCKDCKPEYAAEIQSLQNNPKLILVNVPVKKI</sequence>
<protein>
    <submittedName>
        <fullName evidence="1">Uncharacterized protein</fullName>
    </submittedName>
</protein>
<evidence type="ECO:0000313" key="1">
    <source>
        <dbReference type="EMBL" id="CAB4125134.1"/>
    </source>
</evidence>
<organism evidence="1">
    <name type="scientific">uncultured Caudovirales phage</name>
    <dbReference type="NCBI Taxonomy" id="2100421"/>
    <lineage>
        <taxon>Viruses</taxon>
        <taxon>Duplodnaviria</taxon>
        <taxon>Heunggongvirae</taxon>
        <taxon>Uroviricota</taxon>
        <taxon>Caudoviricetes</taxon>
        <taxon>Peduoviridae</taxon>
        <taxon>Maltschvirus</taxon>
        <taxon>Maltschvirus maltsch</taxon>
    </lineage>
</organism>
<proteinExistence type="predicted"/>
<gene>
    <name evidence="1" type="ORF">UFOVP53_66</name>
</gene>
<name>A0A6J5KRM7_9CAUD</name>
<reference evidence="1" key="1">
    <citation type="submission" date="2020-04" db="EMBL/GenBank/DDBJ databases">
        <authorList>
            <person name="Chiriac C."/>
            <person name="Salcher M."/>
            <person name="Ghai R."/>
            <person name="Kavagutti S V."/>
        </authorList>
    </citation>
    <scope>NUCLEOTIDE SEQUENCE</scope>
</reference>